<dbReference type="InterPro" id="IPR013815">
    <property type="entry name" value="ATP_grasp_subdomain_1"/>
</dbReference>
<keyword evidence="7" id="KW-1185">Reference proteome</keyword>
<dbReference type="OrthoDB" id="24041at2"/>
<evidence type="ECO:0000256" key="1">
    <source>
        <dbReference type="ARBA" id="ARBA00022598"/>
    </source>
</evidence>
<dbReference type="Gene3D" id="3.40.50.20">
    <property type="match status" value="1"/>
</dbReference>
<feature type="domain" description="ATP-grasp" evidence="5">
    <location>
        <begin position="119"/>
        <end position="318"/>
    </location>
</feature>
<keyword evidence="2 4" id="KW-0547">Nucleotide-binding</keyword>
<evidence type="ECO:0000313" key="7">
    <source>
        <dbReference type="Proteomes" id="UP000199400"/>
    </source>
</evidence>
<proteinExistence type="predicted"/>
<evidence type="ECO:0000256" key="2">
    <source>
        <dbReference type="ARBA" id="ARBA00022741"/>
    </source>
</evidence>
<keyword evidence="1" id="KW-0436">Ligase</keyword>
<dbReference type="GO" id="GO:0016874">
    <property type="term" value="F:ligase activity"/>
    <property type="evidence" value="ECO:0007669"/>
    <property type="project" value="UniProtKB-KW"/>
</dbReference>
<reference evidence="7" key="1">
    <citation type="submission" date="2016-10" db="EMBL/GenBank/DDBJ databases">
        <authorList>
            <person name="Varghese N."/>
            <person name="Submissions S."/>
        </authorList>
    </citation>
    <scope>NUCLEOTIDE SEQUENCE [LARGE SCALE GENOMIC DNA]</scope>
    <source>
        <strain evidence="7">ATCC 25963</strain>
    </source>
</reference>
<dbReference type="Gene3D" id="3.30.1490.20">
    <property type="entry name" value="ATP-grasp fold, A domain"/>
    <property type="match status" value="1"/>
</dbReference>
<protein>
    <submittedName>
        <fullName evidence="6">ATP-grasp domain-containing protein</fullName>
    </submittedName>
</protein>
<evidence type="ECO:0000256" key="3">
    <source>
        <dbReference type="ARBA" id="ARBA00022840"/>
    </source>
</evidence>
<evidence type="ECO:0000256" key="4">
    <source>
        <dbReference type="PROSITE-ProRule" id="PRU00409"/>
    </source>
</evidence>
<keyword evidence="3 4" id="KW-0067">ATP-binding</keyword>
<dbReference type="GO" id="GO:0005524">
    <property type="term" value="F:ATP binding"/>
    <property type="evidence" value="ECO:0007669"/>
    <property type="project" value="UniProtKB-UniRule"/>
</dbReference>
<dbReference type="PANTHER" id="PTHR43585:SF2">
    <property type="entry name" value="ATP-GRASP ENZYME FSQD"/>
    <property type="match status" value="1"/>
</dbReference>
<dbReference type="Gene3D" id="3.30.470.20">
    <property type="entry name" value="ATP-grasp fold, B domain"/>
    <property type="match status" value="1"/>
</dbReference>
<dbReference type="RefSeq" id="WP_096329185.1">
    <property type="nucleotide sequence ID" value="NZ_FOMX01000016.1"/>
</dbReference>
<organism evidence="6 7">
    <name type="scientific">Nannocystis exedens</name>
    <dbReference type="NCBI Taxonomy" id="54"/>
    <lineage>
        <taxon>Bacteria</taxon>
        <taxon>Pseudomonadati</taxon>
        <taxon>Myxococcota</taxon>
        <taxon>Polyangia</taxon>
        <taxon>Nannocystales</taxon>
        <taxon>Nannocystaceae</taxon>
        <taxon>Nannocystis</taxon>
    </lineage>
</organism>
<dbReference type="PANTHER" id="PTHR43585">
    <property type="entry name" value="FUMIPYRROLE BIOSYNTHESIS PROTEIN C"/>
    <property type="match status" value="1"/>
</dbReference>
<dbReference type="AlphaFoldDB" id="A0A1I2C2J6"/>
<dbReference type="SUPFAM" id="SSF56059">
    <property type="entry name" value="Glutathione synthetase ATP-binding domain-like"/>
    <property type="match status" value="1"/>
</dbReference>
<dbReference type="GO" id="GO:0046872">
    <property type="term" value="F:metal ion binding"/>
    <property type="evidence" value="ECO:0007669"/>
    <property type="project" value="InterPro"/>
</dbReference>
<evidence type="ECO:0000313" key="6">
    <source>
        <dbReference type="EMBL" id="SFE62382.1"/>
    </source>
</evidence>
<dbReference type="InterPro" id="IPR011761">
    <property type="entry name" value="ATP-grasp"/>
</dbReference>
<dbReference type="Proteomes" id="UP000199400">
    <property type="component" value="Unassembled WGS sequence"/>
</dbReference>
<dbReference type="EMBL" id="FOMX01000016">
    <property type="protein sequence ID" value="SFE62382.1"/>
    <property type="molecule type" value="Genomic_DNA"/>
</dbReference>
<sequence>MPAVIFIAPFHLPVTMRFVYAVAALPNVRLGLISQEPIEKLAPDLRRRLAAYERVGDALDVGHLEAGVKAVARRLGGVDRLIGTLEQLQVQLGQLRDRLGIEGMGEEASRNFRDKARMKDVLQRAGVPCARHRRITSAGEGWAFALDVGYPLILKPPDAAAAKGTFRVTDAETLHHALSALRPSPERPAVAEEFVTGRERSFETVTIKGKPVWFSSTLYDPPPLHVLENPWIQWTVLMPREEETEDTRLARPHALAALQALGMGTGLSHMEWFRRDRPGGPPVAISEVGARPPGAQIVSLNSYAHGVDFYERWARLVVFDQWDAPPRKYAAGVAFFRGQGKTRPGARVVALHGVAEAQRELGELVVDVKLPQIGQPRAESYEGEGYAILRHPDTDVVARALRRMISTVRVELG</sequence>
<dbReference type="SMART" id="SM01209">
    <property type="entry name" value="GARS_A"/>
    <property type="match status" value="1"/>
</dbReference>
<dbReference type="PROSITE" id="PS50975">
    <property type="entry name" value="ATP_GRASP"/>
    <property type="match status" value="1"/>
</dbReference>
<evidence type="ECO:0000259" key="5">
    <source>
        <dbReference type="PROSITE" id="PS50975"/>
    </source>
</evidence>
<dbReference type="STRING" id="54.SAMN02745121_04922"/>
<name>A0A1I2C2J6_9BACT</name>
<dbReference type="InterPro" id="IPR052032">
    <property type="entry name" value="ATP-dep_AA_Ligase"/>
</dbReference>
<gene>
    <name evidence="6" type="ORF">SAMN02745121_04922</name>
</gene>
<accession>A0A1I2C2J6</accession>